<gene>
    <name evidence="4" type="ORF">g.10256</name>
</gene>
<dbReference type="GO" id="GO:0035269">
    <property type="term" value="P:protein O-linked glycosylation via mannose"/>
    <property type="evidence" value="ECO:0007669"/>
    <property type="project" value="TreeGrafter"/>
</dbReference>
<dbReference type="GO" id="GO:0047349">
    <property type="term" value="F:D-ribitol-5-phosphate cytidylyltransferase activity"/>
    <property type="evidence" value="ECO:0007669"/>
    <property type="project" value="TreeGrafter"/>
</dbReference>
<evidence type="ECO:0000256" key="2">
    <source>
        <dbReference type="ARBA" id="ARBA00022679"/>
    </source>
</evidence>
<evidence type="ECO:0000256" key="3">
    <source>
        <dbReference type="ARBA" id="ARBA00022695"/>
    </source>
</evidence>
<keyword evidence="3" id="KW-0548">Nucleotidyltransferase</keyword>
<dbReference type="PROSITE" id="PS01295">
    <property type="entry name" value="ISPD"/>
    <property type="match status" value="1"/>
</dbReference>
<dbReference type="GO" id="GO:0005829">
    <property type="term" value="C:cytosol"/>
    <property type="evidence" value="ECO:0007669"/>
    <property type="project" value="TreeGrafter"/>
</dbReference>
<evidence type="ECO:0000256" key="1">
    <source>
        <dbReference type="ARBA" id="ARBA00009789"/>
    </source>
</evidence>
<organism evidence="4">
    <name type="scientific">Homalodisca liturata</name>
    <dbReference type="NCBI Taxonomy" id="320908"/>
    <lineage>
        <taxon>Eukaryota</taxon>
        <taxon>Metazoa</taxon>
        <taxon>Ecdysozoa</taxon>
        <taxon>Arthropoda</taxon>
        <taxon>Hexapoda</taxon>
        <taxon>Insecta</taxon>
        <taxon>Pterygota</taxon>
        <taxon>Neoptera</taxon>
        <taxon>Paraneoptera</taxon>
        <taxon>Hemiptera</taxon>
        <taxon>Auchenorrhyncha</taxon>
        <taxon>Membracoidea</taxon>
        <taxon>Cicadellidae</taxon>
        <taxon>Cicadellinae</taxon>
        <taxon>Proconiini</taxon>
        <taxon>Homalodisca</taxon>
    </lineage>
</organism>
<name>A0A1B6HIN4_9HEMI</name>
<proteinExistence type="inferred from homology"/>
<feature type="non-terminal residue" evidence="4">
    <location>
        <position position="406"/>
    </location>
</feature>
<dbReference type="SUPFAM" id="SSF53448">
    <property type="entry name" value="Nucleotide-diphospho-sugar transferases"/>
    <property type="match status" value="1"/>
</dbReference>
<dbReference type="EMBL" id="GECU01033225">
    <property type="protein sequence ID" value="JAS74481.1"/>
    <property type="molecule type" value="Transcribed_RNA"/>
</dbReference>
<protein>
    <recommendedName>
        <fullName evidence="5">2-C-methyl-D-erythritol 4-phosphate cytidylyltransferase-like protein</fullName>
    </recommendedName>
</protein>
<dbReference type="Pfam" id="PF01128">
    <property type="entry name" value="IspD"/>
    <property type="match status" value="1"/>
</dbReference>
<dbReference type="Gene3D" id="3.90.550.10">
    <property type="entry name" value="Spore Coat Polysaccharide Biosynthesis Protein SpsA, Chain A"/>
    <property type="match status" value="1"/>
</dbReference>
<dbReference type="InterPro" id="IPR018294">
    <property type="entry name" value="ISPD_synthase_CS"/>
</dbReference>
<dbReference type="PANTHER" id="PTHR43015:SF1">
    <property type="entry name" value="D-RIBITOL-5-PHOSPHATE CYTIDYLYLTRANSFERASE"/>
    <property type="match status" value="1"/>
</dbReference>
<dbReference type="InterPro" id="IPR034683">
    <property type="entry name" value="IspD/TarI"/>
</dbReference>
<evidence type="ECO:0000313" key="4">
    <source>
        <dbReference type="EMBL" id="JAS74481.1"/>
    </source>
</evidence>
<keyword evidence="2" id="KW-0808">Transferase</keyword>
<evidence type="ECO:0008006" key="5">
    <source>
        <dbReference type="Google" id="ProtNLM"/>
    </source>
</evidence>
<reference evidence="4" key="1">
    <citation type="submission" date="2015-11" db="EMBL/GenBank/DDBJ databases">
        <title>De novo transcriptome assembly of four potential Pierce s Disease insect vectors from Arizona vineyards.</title>
        <authorList>
            <person name="Tassone E.E."/>
        </authorList>
    </citation>
    <scope>NUCLEOTIDE SEQUENCE</scope>
</reference>
<dbReference type="GO" id="GO:0008299">
    <property type="term" value="P:isoprenoid biosynthetic process"/>
    <property type="evidence" value="ECO:0007669"/>
    <property type="project" value="InterPro"/>
</dbReference>
<dbReference type="PANTHER" id="PTHR43015">
    <property type="entry name" value="D-RIBITOL-5-PHOSPHATE CYTIDYLYLTRANSFERASE"/>
    <property type="match status" value="1"/>
</dbReference>
<accession>A0A1B6HIN4</accession>
<dbReference type="InterPro" id="IPR029044">
    <property type="entry name" value="Nucleotide-diphossugar_trans"/>
</dbReference>
<comment type="similarity">
    <text evidence="1">Belongs to the IspD/TarI cytidylyltransferase family. IspD subfamily.</text>
</comment>
<sequence length="406" mass="44475">MVDFNVGVVVAAAGSGTRLGGSVPKQYHRILDKPLMFYPLETFLDNLWVTRVALVVDNVEKVKAMLQECGCSNIQKVTVVKGENTRHRSIRAGLLELHKQFADELRVVVVHDGVRPLVPHSLLRELVLGADKHGAAGAVRPLVSTVLRSGQDGFLVDSLDRSLHVASETPQAFQLSVLLSAYNKCSEEDLDHGTECLHLTLKHCGIKAKLVQGSEDLWKVTHRKDLLLATTAIKQKGNNVCIIAAEKTAVISQLLDSVGSVANAVRHIVSTVCCSDVDNLTYNTVIVFHEQEIQQDTHLVDFASMLDTDKLGLIIHVIDNASVEGMQGMSVYNLQRSGRSMAHHYEKLRKGVVIIHCISGSDDTHLVDFASMLDTDKLGLIIHVIDNASVEGMQGMSVYNLQRSGR</sequence>
<dbReference type="AlphaFoldDB" id="A0A1B6HIN4"/>
<dbReference type="CDD" id="cd02516">
    <property type="entry name" value="CDP-ME_synthetase"/>
    <property type="match status" value="1"/>
</dbReference>